<gene>
    <name evidence="3" type="ORF">GCM10009422_28080</name>
</gene>
<dbReference type="Gene3D" id="3.40.50.2000">
    <property type="entry name" value="Glycogen Phosphorylase B"/>
    <property type="match status" value="2"/>
</dbReference>
<dbReference type="Pfam" id="PF00534">
    <property type="entry name" value="Glycos_transf_1"/>
    <property type="match status" value="1"/>
</dbReference>
<proteinExistence type="predicted"/>
<dbReference type="EMBL" id="BAAAGA010000007">
    <property type="protein sequence ID" value="GAA0629053.1"/>
    <property type="molecule type" value="Genomic_DNA"/>
</dbReference>
<dbReference type="CDD" id="cd03801">
    <property type="entry name" value="GT4_PimA-like"/>
    <property type="match status" value="1"/>
</dbReference>
<reference evidence="4" key="1">
    <citation type="journal article" date="2019" name="Int. J. Syst. Evol. Microbiol.">
        <title>The Global Catalogue of Microorganisms (GCM) 10K type strain sequencing project: providing services to taxonomists for standard genome sequencing and annotation.</title>
        <authorList>
            <consortium name="The Broad Institute Genomics Platform"/>
            <consortium name="The Broad Institute Genome Sequencing Center for Infectious Disease"/>
            <person name="Wu L."/>
            <person name="Ma J."/>
        </authorList>
    </citation>
    <scope>NUCLEOTIDE SEQUENCE [LARGE SCALE GENOMIC DNA]</scope>
    <source>
        <strain evidence="4">JCM 12928</strain>
    </source>
</reference>
<feature type="domain" description="Glycosyl transferase family 1" evidence="1">
    <location>
        <begin position="171"/>
        <end position="333"/>
    </location>
</feature>
<evidence type="ECO:0000259" key="2">
    <source>
        <dbReference type="Pfam" id="PF13439"/>
    </source>
</evidence>
<dbReference type="PANTHER" id="PTHR12526">
    <property type="entry name" value="GLYCOSYLTRANSFERASE"/>
    <property type="match status" value="1"/>
</dbReference>
<evidence type="ECO:0000313" key="4">
    <source>
        <dbReference type="Proteomes" id="UP001501352"/>
    </source>
</evidence>
<feature type="domain" description="Glycosyltransferase subfamily 4-like N-terminal" evidence="2">
    <location>
        <begin position="53"/>
        <end position="164"/>
    </location>
</feature>
<keyword evidence="4" id="KW-1185">Reference proteome</keyword>
<evidence type="ECO:0008006" key="5">
    <source>
        <dbReference type="Google" id="ProtNLM"/>
    </source>
</evidence>
<organism evidence="3 4">
    <name type="scientific">Brevundimonas kwangchunensis</name>
    <dbReference type="NCBI Taxonomy" id="322163"/>
    <lineage>
        <taxon>Bacteria</taxon>
        <taxon>Pseudomonadati</taxon>
        <taxon>Pseudomonadota</taxon>
        <taxon>Alphaproteobacteria</taxon>
        <taxon>Caulobacterales</taxon>
        <taxon>Caulobacteraceae</taxon>
        <taxon>Brevundimonas</taxon>
    </lineage>
</organism>
<name>A0ABP3SC87_9CAUL</name>
<dbReference type="SUPFAM" id="SSF53756">
    <property type="entry name" value="UDP-Glycosyltransferase/glycogen phosphorylase"/>
    <property type="match status" value="1"/>
</dbReference>
<evidence type="ECO:0000259" key="1">
    <source>
        <dbReference type="Pfam" id="PF00534"/>
    </source>
</evidence>
<comment type="caution">
    <text evidence="3">The sequence shown here is derived from an EMBL/GenBank/DDBJ whole genome shotgun (WGS) entry which is preliminary data.</text>
</comment>
<sequence>MRVAVVMPAGCRMDAHRFNSMEAVATALNLESRFRAETVVICDEGAETPVAARMLTVPAGLGRSARLEAVADRLRQFAPDIVEYHQQLKESAKLARAVPGPINVLYRHTRIKPPRNPIERFRYRQRLAAFDHLLFVSKAACAEFRADYPRFDASVSAVCNPVDVKAWSAPVTERERLILFVGRALPEKGMDSFCEALATVLERRPDWRGALVLGEYERHEAWAAPHLQQLDRFGDRVEVHRSAPLSEVIAVTQRAAIAVTPSRVAEALGLTALEAHAAGAALVSSGRGGLREASGPNALFVDPPEASGLTEAIDRLVSDGSLRERMARAARKQVAATGTPAARAQQLDDLRLGLVSGHRWTEARSDRRTRFLTSSTKDIQWADARS</sequence>
<evidence type="ECO:0000313" key="3">
    <source>
        <dbReference type="EMBL" id="GAA0629053.1"/>
    </source>
</evidence>
<dbReference type="InterPro" id="IPR001296">
    <property type="entry name" value="Glyco_trans_1"/>
</dbReference>
<dbReference type="RefSeq" id="WP_343794623.1">
    <property type="nucleotide sequence ID" value="NZ_BAAAGA010000007.1"/>
</dbReference>
<dbReference type="Pfam" id="PF13439">
    <property type="entry name" value="Glyco_transf_4"/>
    <property type="match status" value="1"/>
</dbReference>
<dbReference type="InterPro" id="IPR028098">
    <property type="entry name" value="Glyco_trans_4-like_N"/>
</dbReference>
<accession>A0ABP3SC87</accession>
<dbReference type="Proteomes" id="UP001501352">
    <property type="component" value="Unassembled WGS sequence"/>
</dbReference>
<protein>
    <recommendedName>
        <fullName evidence="5">Glycosyl transferase family 1</fullName>
    </recommendedName>
</protein>